<reference evidence="2" key="1">
    <citation type="submission" date="2022-08" db="EMBL/GenBank/DDBJ databases">
        <authorList>
            <person name="Marques A."/>
        </authorList>
    </citation>
    <scope>NUCLEOTIDE SEQUENCE</scope>
    <source>
        <strain evidence="2">RhyPub2mFocal</strain>
        <tissue evidence="2">Leaves</tissue>
    </source>
</reference>
<feature type="coiled-coil region" evidence="1">
    <location>
        <begin position="146"/>
        <end position="208"/>
    </location>
</feature>
<dbReference type="PANTHER" id="PTHR34554:SF1">
    <property type="entry name" value="ALANINE-TRNA LIGASE"/>
    <property type="match status" value="1"/>
</dbReference>
<keyword evidence="2" id="KW-0436">Ligase</keyword>
<comment type="caution">
    <text evidence="2">The sequence shown here is derived from an EMBL/GenBank/DDBJ whole genome shotgun (WGS) entry which is preliminary data.</text>
</comment>
<evidence type="ECO:0000256" key="1">
    <source>
        <dbReference type="SAM" id="Coils"/>
    </source>
</evidence>
<accession>A0AAV8EB05</accession>
<gene>
    <name evidence="2" type="ORF">LUZ62_061038</name>
</gene>
<keyword evidence="3" id="KW-1185">Reference proteome</keyword>
<keyword evidence="1" id="KW-0175">Coiled coil</keyword>
<sequence length="252" mass="27748">METGKGESSSSSSSSGDTAEIAKELARRMMDKALEQTAAAQAALDSAIDSAFAGAAAAADFSSDRFVEAKEKVEWIKSQYAFHEEIAVEKIKEGVEVARSHPGLSVAAATGAGLILLKGPRQYLIQTLRRTFVSNEVLISSAKTEVNGLRQSLNLITNENRKLMERSLNAERQFEKGMTTIKEEGRAIERQLRNIKHIENDIRDLKEVLHQLPRPQASPFKSQASNLESEVKREKKVLSSALSRILNYGVSF</sequence>
<proteinExistence type="predicted"/>
<dbReference type="PANTHER" id="PTHR34554">
    <property type="entry name" value="RGS1-HXK1-INTERACTING PROTEIN 1"/>
    <property type="match status" value="1"/>
</dbReference>
<dbReference type="EMBL" id="JAMFTS010000003">
    <property type="protein sequence ID" value="KAJ4776781.1"/>
    <property type="molecule type" value="Genomic_DNA"/>
</dbReference>
<dbReference type="GO" id="GO:0016874">
    <property type="term" value="F:ligase activity"/>
    <property type="evidence" value="ECO:0007669"/>
    <property type="project" value="UniProtKB-KW"/>
</dbReference>
<dbReference type="InterPro" id="IPR053284">
    <property type="entry name" value="RGS1-HXK1_interactor"/>
</dbReference>
<organism evidence="2 3">
    <name type="scientific">Rhynchospora pubera</name>
    <dbReference type="NCBI Taxonomy" id="906938"/>
    <lineage>
        <taxon>Eukaryota</taxon>
        <taxon>Viridiplantae</taxon>
        <taxon>Streptophyta</taxon>
        <taxon>Embryophyta</taxon>
        <taxon>Tracheophyta</taxon>
        <taxon>Spermatophyta</taxon>
        <taxon>Magnoliopsida</taxon>
        <taxon>Liliopsida</taxon>
        <taxon>Poales</taxon>
        <taxon>Cyperaceae</taxon>
        <taxon>Cyperoideae</taxon>
        <taxon>Rhynchosporeae</taxon>
        <taxon>Rhynchospora</taxon>
    </lineage>
</organism>
<dbReference type="AlphaFoldDB" id="A0AAV8EB05"/>
<name>A0AAV8EB05_9POAL</name>
<evidence type="ECO:0000313" key="3">
    <source>
        <dbReference type="Proteomes" id="UP001140206"/>
    </source>
</evidence>
<dbReference type="Proteomes" id="UP001140206">
    <property type="component" value="Chromosome 3"/>
</dbReference>
<protein>
    <submittedName>
        <fullName evidence="2">Alanine-tRNA ligase</fullName>
    </submittedName>
</protein>
<evidence type="ECO:0000313" key="2">
    <source>
        <dbReference type="EMBL" id="KAJ4776781.1"/>
    </source>
</evidence>